<keyword evidence="4 7" id="KW-0133">Cell shape</keyword>
<organism evidence="10 11">
    <name type="scientific">Pedobacter metabolipauper</name>
    <dbReference type="NCBI Taxonomy" id="425513"/>
    <lineage>
        <taxon>Bacteria</taxon>
        <taxon>Pseudomonadati</taxon>
        <taxon>Bacteroidota</taxon>
        <taxon>Sphingobacteriia</taxon>
        <taxon>Sphingobacteriales</taxon>
        <taxon>Sphingobacteriaceae</taxon>
        <taxon>Pedobacter</taxon>
    </lineage>
</organism>
<feature type="signal peptide" evidence="8">
    <location>
        <begin position="1"/>
        <end position="19"/>
    </location>
</feature>
<dbReference type="PANTHER" id="PTHR36699">
    <property type="entry name" value="LD-TRANSPEPTIDASE"/>
    <property type="match status" value="1"/>
</dbReference>
<dbReference type="Proteomes" id="UP000295620">
    <property type="component" value="Unassembled WGS sequence"/>
</dbReference>
<dbReference type="SUPFAM" id="SSF141523">
    <property type="entry name" value="L,D-transpeptidase catalytic domain-like"/>
    <property type="match status" value="1"/>
</dbReference>
<dbReference type="GO" id="GO:0008360">
    <property type="term" value="P:regulation of cell shape"/>
    <property type="evidence" value="ECO:0007669"/>
    <property type="project" value="UniProtKB-UniRule"/>
</dbReference>
<evidence type="ECO:0000313" key="10">
    <source>
        <dbReference type="EMBL" id="TDQ07534.1"/>
    </source>
</evidence>
<dbReference type="PROSITE" id="PS52029">
    <property type="entry name" value="LD_TPASE"/>
    <property type="match status" value="1"/>
</dbReference>
<feature type="active site" description="Nucleophile" evidence="7">
    <location>
        <position position="160"/>
    </location>
</feature>
<dbReference type="InterPro" id="IPR038063">
    <property type="entry name" value="Transpep_catalytic_dom"/>
</dbReference>
<evidence type="ECO:0000313" key="11">
    <source>
        <dbReference type="Proteomes" id="UP000295620"/>
    </source>
</evidence>
<dbReference type="OrthoDB" id="9809748at2"/>
<accession>A0A4R6STY5</accession>
<proteinExistence type="inferred from homology"/>
<gene>
    <name evidence="10" type="ORF">ATK78_3661</name>
</gene>
<dbReference type="CDD" id="cd16913">
    <property type="entry name" value="YkuD_like"/>
    <property type="match status" value="1"/>
</dbReference>
<protein>
    <submittedName>
        <fullName evidence="10">L,D-transpeptidase-like protein</fullName>
    </submittedName>
</protein>
<evidence type="ECO:0000256" key="8">
    <source>
        <dbReference type="SAM" id="SignalP"/>
    </source>
</evidence>
<evidence type="ECO:0000259" key="9">
    <source>
        <dbReference type="PROSITE" id="PS52029"/>
    </source>
</evidence>
<feature type="domain" description="L,D-TPase catalytic" evidence="9">
    <location>
        <begin position="59"/>
        <end position="191"/>
    </location>
</feature>
<comment type="caution">
    <text evidence="10">The sequence shown here is derived from an EMBL/GenBank/DDBJ whole genome shotgun (WGS) entry which is preliminary data.</text>
</comment>
<keyword evidence="3" id="KW-0808">Transferase</keyword>
<comment type="similarity">
    <text evidence="2">Belongs to the YkuD family.</text>
</comment>
<keyword evidence="6 7" id="KW-0961">Cell wall biogenesis/degradation</keyword>
<name>A0A4R6STY5_9SPHI</name>
<evidence type="ECO:0000256" key="4">
    <source>
        <dbReference type="ARBA" id="ARBA00022960"/>
    </source>
</evidence>
<dbReference type="InterPro" id="IPR005490">
    <property type="entry name" value="LD_TPept_cat_dom"/>
</dbReference>
<dbReference type="Pfam" id="PF03734">
    <property type="entry name" value="YkuD"/>
    <property type="match status" value="1"/>
</dbReference>
<evidence type="ECO:0000256" key="3">
    <source>
        <dbReference type="ARBA" id="ARBA00022679"/>
    </source>
</evidence>
<dbReference type="PANTHER" id="PTHR36699:SF1">
    <property type="entry name" value="L,D-TRANSPEPTIDASE YAFK-RELATED"/>
    <property type="match status" value="1"/>
</dbReference>
<feature type="active site" description="Proton donor/acceptor" evidence="7">
    <location>
        <position position="152"/>
    </location>
</feature>
<dbReference type="GO" id="GO:0009252">
    <property type="term" value="P:peptidoglycan biosynthetic process"/>
    <property type="evidence" value="ECO:0007669"/>
    <property type="project" value="UniProtKB-UniPathway"/>
</dbReference>
<evidence type="ECO:0000256" key="2">
    <source>
        <dbReference type="ARBA" id="ARBA00005992"/>
    </source>
</evidence>
<dbReference type="GO" id="GO:0004180">
    <property type="term" value="F:carboxypeptidase activity"/>
    <property type="evidence" value="ECO:0007669"/>
    <property type="project" value="UniProtKB-ARBA"/>
</dbReference>
<keyword evidence="5 7" id="KW-0573">Peptidoglycan synthesis</keyword>
<keyword evidence="11" id="KW-1185">Reference proteome</keyword>
<evidence type="ECO:0000256" key="7">
    <source>
        <dbReference type="PROSITE-ProRule" id="PRU01373"/>
    </source>
</evidence>
<dbReference type="EMBL" id="SNYC01000006">
    <property type="protein sequence ID" value="TDQ07534.1"/>
    <property type="molecule type" value="Genomic_DNA"/>
</dbReference>
<dbReference type="RefSeq" id="WP_133577495.1">
    <property type="nucleotide sequence ID" value="NZ_SNYC01000006.1"/>
</dbReference>
<comment type="pathway">
    <text evidence="1 7">Cell wall biogenesis; peptidoglycan biosynthesis.</text>
</comment>
<dbReference type="UniPathway" id="UPA00219"/>
<evidence type="ECO:0000256" key="1">
    <source>
        <dbReference type="ARBA" id="ARBA00004752"/>
    </source>
</evidence>
<reference evidence="10 11" key="1">
    <citation type="submission" date="2019-03" db="EMBL/GenBank/DDBJ databases">
        <title>Genomic Encyclopedia of Archaeal and Bacterial Type Strains, Phase II (KMG-II): from individual species to whole genera.</title>
        <authorList>
            <person name="Goeker M."/>
        </authorList>
    </citation>
    <scope>NUCLEOTIDE SEQUENCE [LARGE SCALE GENOMIC DNA]</scope>
    <source>
        <strain evidence="10 11">DSM 19035</strain>
    </source>
</reference>
<evidence type="ECO:0000256" key="6">
    <source>
        <dbReference type="ARBA" id="ARBA00023316"/>
    </source>
</evidence>
<keyword evidence="8" id="KW-0732">Signal</keyword>
<dbReference type="AlphaFoldDB" id="A0A4R6STY5"/>
<dbReference type="GO" id="GO:0016740">
    <property type="term" value="F:transferase activity"/>
    <property type="evidence" value="ECO:0007669"/>
    <property type="project" value="UniProtKB-KW"/>
</dbReference>
<dbReference type="GO" id="GO:0071555">
    <property type="term" value="P:cell wall organization"/>
    <property type="evidence" value="ECO:0007669"/>
    <property type="project" value="UniProtKB-UniRule"/>
</dbReference>
<feature type="chain" id="PRO_5020484548" evidence="8">
    <location>
        <begin position="20"/>
        <end position="243"/>
    </location>
</feature>
<sequence length="243" mass="27702">MKRFLNLIFLVITMLPALAQSDIKNKQLKFERVRNAYDEKWTALQTDLKKAGLGGKIEICITAYKTEGVLELWIKNKKHQFTLFKTYNFCSHSGTLGPKVKENDGQTPEGCYYINVLNPVSTYHLSLGLNYPNAVDKLRSGEQRPGSDIYIHGNCVTIGCIPLTDEKIKEVYVLAVEAQDGGQSKIPVFIFPFKMTSANMNKYITQFPAQQIFWKNLQPAYDYFKAHKKLPAVSELEGKYVFK</sequence>
<evidence type="ECO:0000256" key="5">
    <source>
        <dbReference type="ARBA" id="ARBA00022984"/>
    </source>
</evidence>